<keyword evidence="4" id="KW-1133">Transmembrane helix</keyword>
<proteinExistence type="predicted"/>
<dbReference type="WBParaSite" id="jg8847">
    <property type="protein sequence ID" value="jg8847"/>
    <property type="gene ID" value="jg8847"/>
</dbReference>
<keyword evidence="6" id="KW-1185">Reference proteome</keyword>
<keyword evidence="4" id="KW-0812">Transmembrane</keyword>
<dbReference type="SUPFAM" id="SSF48726">
    <property type="entry name" value="Immunoglobulin"/>
    <property type="match status" value="2"/>
</dbReference>
<organism evidence="6 7">
    <name type="scientific">Ditylenchus dipsaci</name>
    <dbReference type="NCBI Taxonomy" id="166011"/>
    <lineage>
        <taxon>Eukaryota</taxon>
        <taxon>Metazoa</taxon>
        <taxon>Ecdysozoa</taxon>
        <taxon>Nematoda</taxon>
        <taxon>Chromadorea</taxon>
        <taxon>Rhabditida</taxon>
        <taxon>Tylenchina</taxon>
        <taxon>Tylenchomorpha</taxon>
        <taxon>Sphaerularioidea</taxon>
        <taxon>Anguinidae</taxon>
        <taxon>Anguininae</taxon>
        <taxon>Ditylenchus</taxon>
    </lineage>
</organism>
<keyword evidence="1" id="KW-0677">Repeat</keyword>
<feature type="transmembrane region" description="Helical" evidence="4">
    <location>
        <begin position="256"/>
        <end position="281"/>
    </location>
</feature>
<dbReference type="PANTHER" id="PTHR10075">
    <property type="entry name" value="BASIGIN RELATED"/>
    <property type="match status" value="1"/>
</dbReference>
<dbReference type="GO" id="GO:0030424">
    <property type="term" value="C:axon"/>
    <property type="evidence" value="ECO:0007669"/>
    <property type="project" value="TreeGrafter"/>
</dbReference>
<dbReference type="GO" id="GO:0098632">
    <property type="term" value="F:cell-cell adhesion mediator activity"/>
    <property type="evidence" value="ECO:0007669"/>
    <property type="project" value="TreeGrafter"/>
</dbReference>
<evidence type="ECO:0000313" key="6">
    <source>
        <dbReference type="Proteomes" id="UP000887574"/>
    </source>
</evidence>
<dbReference type="InterPro" id="IPR007110">
    <property type="entry name" value="Ig-like_dom"/>
</dbReference>
<dbReference type="InterPro" id="IPR036179">
    <property type="entry name" value="Ig-like_dom_sf"/>
</dbReference>
<evidence type="ECO:0000313" key="7">
    <source>
        <dbReference type="WBParaSite" id="jg8847"/>
    </source>
</evidence>
<dbReference type="GO" id="GO:0007411">
    <property type="term" value="P:axon guidance"/>
    <property type="evidence" value="ECO:0007669"/>
    <property type="project" value="TreeGrafter"/>
</dbReference>
<evidence type="ECO:0000256" key="4">
    <source>
        <dbReference type="SAM" id="Phobius"/>
    </source>
</evidence>
<feature type="region of interest" description="Disordered" evidence="3">
    <location>
        <begin position="291"/>
        <end position="311"/>
    </location>
</feature>
<dbReference type="Gene3D" id="2.60.40.10">
    <property type="entry name" value="Immunoglobulins"/>
    <property type="match status" value="1"/>
</dbReference>
<feature type="compositionally biased region" description="Polar residues" evidence="3">
    <location>
        <begin position="1"/>
        <end position="27"/>
    </location>
</feature>
<reference evidence="7" key="1">
    <citation type="submission" date="2022-11" db="UniProtKB">
        <authorList>
            <consortium name="WormBaseParasite"/>
        </authorList>
    </citation>
    <scope>IDENTIFICATION</scope>
</reference>
<dbReference type="AlphaFoldDB" id="A0A915ESI9"/>
<dbReference type="GO" id="GO:0070593">
    <property type="term" value="P:dendrite self-avoidance"/>
    <property type="evidence" value="ECO:0007669"/>
    <property type="project" value="TreeGrafter"/>
</dbReference>
<dbReference type="Proteomes" id="UP000887574">
    <property type="component" value="Unplaced"/>
</dbReference>
<name>A0A915ESI9_9BILA</name>
<keyword evidence="4" id="KW-0472">Membrane</keyword>
<evidence type="ECO:0000256" key="2">
    <source>
        <dbReference type="ARBA" id="ARBA00023319"/>
    </source>
</evidence>
<feature type="compositionally biased region" description="Polar residues" evidence="3">
    <location>
        <begin position="301"/>
        <end position="311"/>
    </location>
</feature>
<dbReference type="PROSITE" id="PS50835">
    <property type="entry name" value="IG_LIKE"/>
    <property type="match status" value="1"/>
</dbReference>
<accession>A0A915ESI9</accession>
<dbReference type="GO" id="GO:0007156">
    <property type="term" value="P:homophilic cell adhesion via plasma membrane adhesion molecules"/>
    <property type="evidence" value="ECO:0007669"/>
    <property type="project" value="TreeGrafter"/>
</dbReference>
<protein>
    <submittedName>
        <fullName evidence="7">Ig-like domain-containing protein</fullName>
    </submittedName>
</protein>
<evidence type="ECO:0000259" key="5">
    <source>
        <dbReference type="PROSITE" id="PS50835"/>
    </source>
</evidence>
<feature type="region of interest" description="Disordered" evidence="3">
    <location>
        <begin position="1"/>
        <end position="42"/>
    </location>
</feature>
<feature type="domain" description="Ig-like" evidence="5">
    <location>
        <begin position="115"/>
        <end position="222"/>
    </location>
</feature>
<keyword evidence="2" id="KW-0393">Immunoglobulin domain</keyword>
<evidence type="ECO:0000256" key="3">
    <source>
        <dbReference type="SAM" id="MobiDB-lite"/>
    </source>
</evidence>
<dbReference type="PANTHER" id="PTHR10075:SF14">
    <property type="entry name" value="CELL ADHESION MOLECULE DSCAM2-RELATED"/>
    <property type="match status" value="1"/>
</dbReference>
<dbReference type="GO" id="GO:0005886">
    <property type="term" value="C:plasma membrane"/>
    <property type="evidence" value="ECO:0007669"/>
    <property type="project" value="TreeGrafter"/>
</dbReference>
<sequence>MEKGQNQPPLTSTTSSRNHQPSSNSFKVQEAATIPSSSTSTTNGAQLLNEMLVPLKSTTALICEPVFNNQMSHKSAFWYKNGKKIAEVTGHSNAVVGQPVVHGVAGDLGSQEQFPQVGFLILHGITFEDEGDYWCAKEETPNQPGERLVSELPSCSPSSPTNRTSRPYIHWFFNGEPVDFAGSGSQIEVLPNGSLLIQHYGTEHAGEYKCVWSNFADSASIKITLGVPGAARLVVRDGDSGGYFPGFCTAYLRSGILWFLIGCVATSCIVLVYLFLGMLCYSCSDRRNRSRSSAHPVPLLPTNTTRTSNQQPTTCWKQCCWLLRVVADPSASPPGFRKPIAPVADRLIRATSSTQPMVQEDVPEMD</sequence>
<dbReference type="InterPro" id="IPR013783">
    <property type="entry name" value="Ig-like_fold"/>
</dbReference>
<evidence type="ECO:0000256" key="1">
    <source>
        <dbReference type="ARBA" id="ARBA00022737"/>
    </source>
</evidence>